<dbReference type="AlphaFoldDB" id="A0AAJ0FMM1"/>
<comment type="caution">
    <text evidence="1">The sequence shown here is derived from an EMBL/GenBank/DDBJ whole genome shotgun (WGS) entry which is preliminary data.</text>
</comment>
<evidence type="ECO:0000313" key="2">
    <source>
        <dbReference type="Proteomes" id="UP001251528"/>
    </source>
</evidence>
<gene>
    <name evidence="1" type="ORF">QQS21_012182</name>
</gene>
<name>A0AAJ0FMM1_9HYPO</name>
<proteinExistence type="predicted"/>
<dbReference type="PANTHER" id="PTHR47256:SF3">
    <property type="entry name" value="ZN(II)2CYS6 TRANSCRIPTION FACTOR (EUROFUNG)"/>
    <property type="match status" value="1"/>
</dbReference>
<reference evidence="1" key="1">
    <citation type="submission" date="2023-06" db="EMBL/GenBank/DDBJ databases">
        <title>Conoideocrella luteorostrata (Hypocreales: Clavicipitaceae), a potential biocontrol fungus for elongate hemlock scale in United States Christmas tree production areas.</title>
        <authorList>
            <person name="Barrett H."/>
            <person name="Lovett B."/>
            <person name="Macias A.M."/>
            <person name="Stajich J.E."/>
            <person name="Kasson M.T."/>
        </authorList>
    </citation>
    <scope>NUCLEOTIDE SEQUENCE</scope>
    <source>
        <strain evidence="1">ARSEF 14590</strain>
    </source>
</reference>
<sequence>MVFGHDARLQLANYRSVIELLHSGSQAESARIVQEIKGSRSLESTVNSIAEARLLLRASAGSYAVSSVAHDAEQLPPAFTPMRPRKKQLQSPYDDYDFMFETQFMTDVHDQYVDKDPYVDIPDQDLPLSRWTESSDDDRLMNHLLRKFWAWDNIVEKTLFRPIFEEDAAAMDPISIDNGPRSFCSRFLVNALLALSCIYTMNIATFQDLRYPVTRGRRWVDEADTLLAQIDVEQHSFPLLQGLLALFCYEGNLGLGSKALPYYVRAMDVYKALNYRGTPHHRADMDDSRAQRERLAASWCIWGFYCCEWRGTQALGSRKLTRKPKAPKVWREPGFPLSLSKSSSYWWFPYPKSFQIQRSMKVEIREVDARLSEIVEDALDFIYPQDGTSPAENPQLALKFYRAIAHWKQSCPSRIRFEEAVLPSAILLHVSAEVMLTAILRPFTSMSKAQFGAFDPRERCYAHASSLTTAIWTFRAFSVIHHEYWLCHALGTAAYIVVGGTADASIQMDTLVRTCQCLYEMRATLPLATDISCGIHAALKRSKEPMPAFLSKYFDSLNHRDDGLMHYAVAALLPDATDIAGANRHGDVQLQELLNGTNDIGVD</sequence>
<dbReference type="EMBL" id="JASWJB010000480">
    <property type="protein sequence ID" value="KAK2590141.1"/>
    <property type="molecule type" value="Genomic_DNA"/>
</dbReference>
<dbReference type="InterPro" id="IPR053187">
    <property type="entry name" value="Notoamide_regulator"/>
</dbReference>
<evidence type="ECO:0000313" key="1">
    <source>
        <dbReference type="EMBL" id="KAK2590141.1"/>
    </source>
</evidence>
<evidence type="ECO:0008006" key="3">
    <source>
        <dbReference type="Google" id="ProtNLM"/>
    </source>
</evidence>
<organism evidence="1 2">
    <name type="scientific">Conoideocrella luteorostrata</name>
    <dbReference type="NCBI Taxonomy" id="1105319"/>
    <lineage>
        <taxon>Eukaryota</taxon>
        <taxon>Fungi</taxon>
        <taxon>Dikarya</taxon>
        <taxon>Ascomycota</taxon>
        <taxon>Pezizomycotina</taxon>
        <taxon>Sordariomycetes</taxon>
        <taxon>Hypocreomycetidae</taxon>
        <taxon>Hypocreales</taxon>
        <taxon>Clavicipitaceae</taxon>
        <taxon>Conoideocrella</taxon>
    </lineage>
</organism>
<dbReference type="PANTHER" id="PTHR47256">
    <property type="entry name" value="ZN(II)2CYS6 TRANSCRIPTION FACTOR (EUROFUNG)-RELATED"/>
    <property type="match status" value="1"/>
</dbReference>
<protein>
    <recommendedName>
        <fullName evidence="3">Transcription factor domain-containing protein</fullName>
    </recommendedName>
</protein>
<keyword evidence="2" id="KW-1185">Reference proteome</keyword>
<dbReference type="CDD" id="cd12148">
    <property type="entry name" value="fungal_TF_MHR"/>
    <property type="match status" value="1"/>
</dbReference>
<dbReference type="Proteomes" id="UP001251528">
    <property type="component" value="Unassembled WGS sequence"/>
</dbReference>
<accession>A0AAJ0FMM1</accession>